<reference evidence="1" key="2">
    <citation type="submission" date="2025-09" db="UniProtKB">
        <authorList>
            <consortium name="Ensembl"/>
        </authorList>
    </citation>
    <scope>IDENTIFICATION</scope>
</reference>
<accession>A0A8C3IRD6</accession>
<protein>
    <submittedName>
        <fullName evidence="1">Uncharacterized protein</fullName>
    </submittedName>
</protein>
<keyword evidence="2" id="KW-1185">Reference proteome</keyword>
<sequence length="54" mass="6112">MAAVSLRLGDLVGRGGWQELIVNPPKDLKKPRGKKCFFVKFFGTEDQYVPTLFI</sequence>
<reference evidence="1" key="1">
    <citation type="submission" date="2025-08" db="UniProtKB">
        <authorList>
            <consortium name="Ensembl"/>
        </authorList>
    </citation>
    <scope>IDENTIFICATION</scope>
</reference>
<evidence type="ECO:0000313" key="2">
    <source>
        <dbReference type="Proteomes" id="UP000694380"/>
    </source>
</evidence>
<dbReference type="Proteomes" id="UP000694380">
    <property type="component" value="Unplaced"/>
</dbReference>
<dbReference type="AlphaFoldDB" id="A0A8C3IRD6"/>
<dbReference type="Ensembl" id="ENSCPBT00000045075.1">
    <property type="protein sequence ID" value="ENSCPBP00000038467.1"/>
    <property type="gene ID" value="ENSCPBG00000026576.1"/>
</dbReference>
<organism evidence="1 2">
    <name type="scientific">Chrysemys picta bellii</name>
    <name type="common">Western painted turtle</name>
    <name type="synonym">Emys bellii</name>
    <dbReference type="NCBI Taxonomy" id="8478"/>
    <lineage>
        <taxon>Eukaryota</taxon>
        <taxon>Metazoa</taxon>
        <taxon>Chordata</taxon>
        <taxon>Craniata</taxon>
        <taxon>Vertebrata</taxon>
        <taxon>Euteleostomi</taxon>
        <taxon>Archelosauria</taxon>
        <taxon>Testudinata</taxon>
        <taxon>Testudines</taxon>
        <taxon>Cryptodira</taxon>
        <taxon>Durocryptodira</taxon>
        <taxon>Testudinoidea</taxon>
        <taxon>Emydidae</taxon>
        <taxon>Chrysemys</taxon>
    </lineage>
</organism>
<evidence type="ECO:0000313" key="1">
    <source>
        <dbReference type="Ensembl" id="ENSCPBP00000038467.1"/>
    </source>
</evidence>
<name>A0A8C3IRD6_CHRPI</name>
<proteinExistence type="predicted"/>
<dbReference type="GeneTree" id="ENSGT00940000179885"/>